<dbReference type="InterPro" id="IPR050116">
    <property type="entry name" value="DNA_polymerase-Y"/>
</dbReference>
<dbReference type="Gene3D" id="1.10.150.20">
    <property type="entry name" value="5' to 3' exonuclease, C-terminal subdomain"/>
    <property type="match status" value="1"/>
</dbReference>
<reference evidence="17 20" key="1">
    <citation type="submission" date="2016-10" db="EMBL/GenBank/DDBJ databases">
        <title>Methanohalophilus halophilus.</title>
        <authorList>
            <person name="L'haridon S."/>
        </authorList>
    </citation>
    <scope>NUCLEOTIDE SEQUENCE [LARGE SCALE GENOMIC DNA]</scope>
    <source>
        <strain evidence="17 20">Z-7982</strain>
    </source>
</reference>
<dbReference type="Pfam" id="PF00817">
    <property type="entry name" value="IMS"/>
    <property type="match status" value="1"/>
</dbReference>
<dbReference type="GO" id="GO:0003684">
    <property type="term" value="F:damaged DNA binding"/>
    <property type="evidence" value="ECO:0007669"/>
    <property type="project" value="InterPro"/>
</dbReference>
<evidence type="ECO:0000313" key="19">
    <source>
        <dbReference type="EMBL" id="SDW02745.1"/>
    </source>
</evidence>
<evidence type="ECO:0000313" key="18">
    <source>
        <dbReference type="EMBL" id="RNI10802.1"/>
    </source>
</evidence>
<comment type="catalytic activity">
    <reaction evidence="14 15">
        <text>DNA(n) + a 2'-deoxyribonucleoside 5'-triphosphate = DNA(n+1) + diphosphate</text>
        <dbReference type="Rhea" id="RHEA:22508"/>
        <dbReference type="Rhea" id="RHEA-COMP:17339"/>
        <dbReference type="Rhea" id="RHEA-COMP:17340"/>
        <dbReference type="ChEBI" id="CHEBI:33019"/>
        <dbReference type="ChEBI" id="CHEBI:61560"/>
        <dbReference type="ChEBI" id="CHEBI:173112"/>
        <dbReference type="EC" id="2.7.7.7"/>
    </reaction>
</comment>
<dbReference type="GO" id="GO:0003887">
    <property type="term" value="F:DNA-directed DNA polymerase activity"/>
    <property type="evidence" value="ECO:0007669"/>
    <property type="project" value="UniProtKB-UniRule"/>
</dbReference>
<dbReference type="EC" id="2.7.7.7" evidence="15"/>
<dbReference type="CDD" id="cd03586">
    <property type="entry name" value="PolY_Pol_IV_kappa"/>
    <property type="match status" value="1"/>
</dbReference>
<evidence type="ECO:0000256" key="4">
    <source>
        <dbReference type="ARBA" id="ARBA00022490"/>
    </source>
</evidence>
<dbReference type="GO" id="GO:0006281">
    <property type="term" value="P:DNA repair"/>
    <property type="evidence" value="ECO:0007669"/>
    <property type="project" value="UniProtKB-UniRule"/>
</dbReference>
<dbReference type="HAMAP" id="MF_01113">
    <property type="entry name" value="DNApol_IV"/>
    <property type="match status" value="1"/>
</dbReference>
<comment type="cofactor">
    <cofactor evidence="15">
        <name>Mg(2+)</name>
        <dbReference type="ChEBI" id="CHEBI:18420"/>
    </cofactor>
    <text evidence="15">Binds 2 magnesium ions per subunit.</text>
</comment>
<evidence type="ECO:0000256" key="11">
    <source>
        <dbReference type="ARBA" id="ARBA00022932"/>
    </source>
</evidence>
<evidence type="ECO:0000313" key="17">
    <source>
        <dbReference type="EMBL" id="APH38329.1"/>
    </source>
</evidence>
<dbReference type="EMBL" id="RJJG01000001">
    <property type="protein sequence ID" value="RNI10802.1"/>
    <property type="molecule type" value="Genomic_DNA"/>
</dbReference>
<evidence type="ECO:0000313" key="22">
    <source>
        <dbReference type="Proteomes" id="UP000267921"/>
    </source>
</evidence>
<evidence type="ECO:0000256" key="9">
    <source>
        <dbReference type="ARBA" id="ARBA00022763"/>
    </source>
</evidence>
<dbReference type="EMBL" id="FNMU01000001">
    <property type="protein sequence ID" value="SDW02745.1"/>
    <property type="molecule type" value="Genomic_DNA"/>
</dbReference>
<evidence type="ECO:0000259" key="16">
    <source>
        <dbReference type="PROSITE" id="PS50173"/>
    </source>
</evidence>
<evidence type="ECO:0000256" key="13">
    <source>
        <dbReference type="ARBA" id="ARBA00023204"/>
    </source>
</evidence>
<keyword evidence="4 15" id="KW-0963">Cytoplasm</keyword>
<dbReference type="PROSITE" id="PS50173">
    <property type="entry name" value="UMUC"/>
    <property type="match status" value="1"/>
</dbReference>
<comment type="subcellular location">
    <subcellularLocation>
        <location evidence="1 15">Cytoplasm</location>
    </subcellularLocation>
</comment>
<proteinExistence type="inferred from homology"/>
<reference evidence="18 22" key="3">
    <citation type="submission" date="2018-10" db="EMBL/GenBank/DDBJ databases">
        <title>Cultivation of a novel Methanohalophilus strain from Kebrit Deep of the Red Sea and a genomic comparison of members of the genus Methanohalophilus.</title>
        <authorList>
            <person name="Guan Y."/>
            <person name="Ngugi D.K."/>
            <person name="Stingl U."/>
        </authorList>
    </citation>
    <scope>NUCLEOTIDE SEQUENCE [LARGE SCALE GENOMIC DNA]</scope>
    <source>
        <strain evidence="18 22">DSM 3094</strain>
    </source>
</reference>
<dbReference type="InterPro" id="IPR043502">
    <property type="entry name" value="DNA/RNA_pol_sf"/>
</dbReference>
<dbReference type="EMBL" id="CP017921">
    <property type="protein sequence ID" value="APH38329.1"/>
    <property type="molecule type" value="Genomic_DNA"/>
</dbReference>
<dbReference type="InterPro" id="IPR036775">
    <property type="entry name" value="DNA_pol_Y-fam_lit_finger_sf"/>
</dbReference>
<keyword evidence="8 15" id="KW-0479">Metal-binding</keyword>
<dbReference type="NCBIfam" id="NF002677">
    <property type="entry name" value="PRK02406.1"/>
    <property type="match status" value="1"/>
</dbReference>
<feature type="binding site" evidence="15">
    <location>
        <position position="110"/>
    </location>
    <ligand>
        <name>Mg(2+)</name>
        <dbReference type="ChEBI" id="CHEBI:18420"/>
    </ligand>
</feature>
<dbReference type="Proteomes" id="UP000198669">
    <property type="component" value="Unassembled WGS sequence"/>
</dbReference>
<dbReference type="KEGG" id="mhaz:BHR79_01725"/>
<dbReference type="GeneID" id="30582436"/>
<organism evidence="17 20">
    <name type="scientific">Methanohalophilus halophilus</name>
    <dbReference type="NCBI Taxonomy" id="2177"/>
    <lineage>
        <taxon>Archaea</taxon>
        <taxon>Methanobacteriati</taxon>
        <taxon>Methanobacteriota</taxon>
        <taxon>Stenosarchaea group</taxon>
        <taxon>Methanomicrobia</taxon>
        <taxon>Methanosarcinales</taxon>
        <taxon>Methanosarcinaceae</taxon>
        <taxon>Methanohalophilus</taxon>
    </lineage>
</organism>
<evidence type="ECO:0000313" key="20">
    <source>
        <dbReference type="Proteomes" id="UP000186879"/>
    </source>
</evidence>
<keyword evidence="7 15" id="KW-0235">DNA replication</keyword>
<evidence type="ECO:0000256" key="12">
    <source>
        <dbReference type="ARBA" id="ARBA00023125"/>
    </source>
</evidence>
<evidence type="ECO:0000256" key="10">
    <source>
        <dbReference type="ARBA" id="ARBA00022842"/>
    </source>
</evidence>
<keyword evidence="10 15" id="KW-0460">Magnesium</keyword>
<evidence type="ECO:0000256" key="2">
    <source>
        <dbReference type="ARBA" id="ARBA00010945"/>
    </source>
</evidence>
<keyword evidence="6 15" id="KW-0548">Nucleotidyltransferase</keyword>
<dbReference type="RefSeq" id="WP_072560625.1">
    <property type="nucleotide sequence ID" value="NZ_CP017921.1"/>
</dbReference>
<dbReference type="InterPro" id="IPR022880">
    <property type="entry name" value="DNApol_IV"/>
</dbReference>
<keyword evidence="12 15" id="KW-0238">DNA-binding</keyword>
<sequence>MLRIVVHVDMDYFYAAVEEREDPSLRGRPVVVCMYSGRGEHGGSVSTSNYTARKYGIKSGIPCSRAIKLNPDAVFLPVRKEFYTEVSDSIMEILRSHADSDESFEQISIDEAFIEVTENCNGDFECARKMGEDIKQTILEKEQLTCSVGIGPNKLIAKMASSENKPDGLTVISKNDISSFLKDRSPSQLWGVGDVTAGSLEQMDINTVGQLASSDIVSLIDAFGKKKGSWLKKAAQGIDDSPVRQREGTEQIGRIATLPENSSDHDLIMPVLDNLADDVIRKTIERGVSFRQVTLIVITSDFKTQTRNHTLQRAVAGKEILRTNLDKLLTNFLGENKSTIRRIGVRVAGLQEVSSQTTLASYF</sequence>
<keyword evidence="20" id="KW-1185">Reference proteome</keyword>
<evidence type="ECO:0000256" key="7">
    <source>
        <dbReference type="ARBA" id="ARBA00022705"/>
    </source>
</evidence>
<name>A0A1L3Q0E1_9EURY</name>
<dbReference type="PANTHER" id="PTHR11076">
    <property type="entry name" value="DNA REPAIR POLYMERASE UMUC / TRANSFERASE FAMILY MEMBER"/>
    <property type="match status" value="1"/>
</dbReference>
<dbReference type="SUPFAM" id="SSF56672">
    <property type="entry name" value="DNA/RNA polymerases"/>
    <property type="match status" value="1"/>
</dbReference>
<dbReference type="InterPro" id="IPR017961">
    <property type="entry name" value="DNA_pol_Y-fam_little_finger"/>
</dbReference>
<evidence type="ECO:0000256" key="14">
    <source>
        <dbReference type="ARBA" id="ARBA00049244"/>
    </source>
</evidence>
<evidence type="ECO:0000256" key="15">
    <source>
        <dbReference type="HAMAP-Rule" id="MF_01113"/>
    </source>
</evidence>
<dbReference type="InterPro" id="IPR053848">
    <property type="entry name" value="IMS_HHH_1"/>
</dbReference>
<keyword evidence="3 15" id="KW-0515">Mutator protein</keyword>
<dbReference type="GO" id="GO:0000287">
    <property type="term" value="F:magnesium ion binding"/>
    <property type="evidence" value="ECO:0007669"/>
    <property type="project" value="UniProtKB-UniRule"/>
</dbReference>
<dbReference type="GO" id="GO:0042276">
    <property type="term" value="P:error-prone translesion synthesis"/>
    <property type="evidence" value="ECO:0007669"/>
    <property type="project" value="TreeGrafter"/>
</dbReference>
<comment type="similarity">
    <text evidence="2 15">Belongs to the DNA polymerase type-Y family.</text>
</comment>
<evidence type="ECO:0000313" key="21">
    <source>
        <dbReference type="Proteomes" id="UP000198669"/>
    </source>
</evidence>
<keyword evidence="11 15" id="KW-0239">DNA-directed DNA polymerase</keyword>
<feature type="site" description="Substrate discrimination" evidence="15">
    <location>
        <position position="14"/>
    </location>
</feature>
<evidence type="ECO:0000256" key="5">
    <source>
        <dbReference type="ARBA" id="ARBA00022679"/>
    </source>
</evidence>
<evidence type="ECO:0000256" key="8">
    <source>
        <dbReference type="ARBA" id="ARBA00022723"/>
    </source>
</evidence>
<dbReference type="GO" id="GO:0006261">
    <property type="term" value="P:DNA-templated DNA replication"/>
    <property type="evidence" value="ECO:0007669"/>
    <property type="project" value="UniProtKB-UniRule"/>
</dbReference>
<dbReference type="GO" id="GO:0005737">
    <property type="term" value="C:cytoplasm"/>
    <property type="evidence" value="ECO:0007669"/>
    <property type="project" value="UniProtKB-SubCell"/>
</dbReference>
<keyword evidence="9 15" id="KW-0227">DNA damage</keyword>
<reference evidence="19 21" key="2">
    <citation type="submission" date="2016-10" db="EMBL/GenBank/DDBJ databases">
        <authorList>
            <person name="de Groot N.N."/>
        </authorList>
    </citation>
    <scope>NUCLEOTIDE SEQUENCE [LARGE SCALE GENOMIC DNA]</scope>
    <source>
        <strain evidence="19 21">Z-7982</strain>
    </source>
</reference>
<dbReference type="Pfam" id="PF21999">
    <property type="entry name" value="IMS_HHH_1"/>
    <property type="match status" value="1"/>
</dbReference>
<dbReference type="Proteomes" id="UP000267921">
    <property type="component" value="Unassembled WGS sequence"/>
</dbReference>
<dbReference type="Gene3D" id="3.40.1170.60">
    <property type="match status" value="1"/>
</dbReference>
<accession>A0A1L3Q0E1</accession>
<dbReference type="Pfam" id="PF11799">
    <property type="entry name" value="IMS_C"/>
    <property type="match status" value="1"/>
</dbReference>
<comment type="function">
    <text evidence="15">Poorly processive, error-prone DNA polymerase involved in untargeted mutagenesis. Copies undamaged DNA at stalled replication forks, which arise in vivo from mismatched or misaligned primer ends. These misaligned primers can be extended by PolIV. Exhibits no 3'-5' exonuclease (proofreading) activity. May be involved in translesional synthesis.</text>
</comment>
<dbReference type="PANTHER" id="PTHR11076:SF33">
    <property type="entry name" value="DNA POLYMERASE KAPPA"/>
    <property type="match status" value="1"/>
</dbReference>
<dbReference type="Proteomes" id="UP000186879">
    <property type="component" value="Chromosome"/>
</dbReference>
<gene>
    <name evidence="15" type="primary">dbh</name>
    <name evidence="17" type="ORF">BHR79_01725</name>
    <name evidence="18" type="ORF">EFE40_01060</name>
    <name evidence="19" type="ORF">SAMN04515625_0169</name>
</gene>
<feature type="domain" description="UmuC" evidence="16">
    <location>
        <begin position="5"/>
        <end position="193"/>
    </location>
</feature>
<dbReference type="SUPFAM" id="SSF100879">
    <property type="entry name" value="Lesion bypass DNA polymerase (Y-family), little finger domain"/>
    <property type="match status" value="1"/>
</dbReference>
<evidence type="ECO:0000256" key="3">
    <source>
        <dbReference type="ARBA" id="ARBA00022457"/>
    </source>
</evidence>
<dbReference type="OrthoDB" id="372207at2157"/>
<protein>
    <recommendedName>
        <fullName evidence="15">DNA polymerase IV</fullName>
        <shortName evidence="15">Pol IV</shortName>
        <ecNumber evidence="15">2.7.7.7</ecNumber>
    </recommendedName>
</protein>
<comment type="subunit">
    <text evidence="15">Monomer.</text>
</comment>
<keyword evidence="13 15" id="KW-0234">DNA repair</keyword>
<dbReference type="STRING" id="2177.BHR79_01725"/>
<evidence type="ECO:0000256" key="1">
    <source>
        <dbReference type="ARBA" id="ARBA00004496"/>
    </source>
</evidence>
<dbReference type="Gene3D" id="3.30.70.270">
    <property type="match status" value="1"/>
</dbReference>
<dbReference type="InterPro" id="IPR001126">
    <property type="entry name" value="UmuC"/>
</dbReference>
<feature type="binding site" evidence="15">
    <location>
        <position position="9"/>
    </location>
    <ligand>
        <name>Mg(2+)</name>
        <dbReference type="ChEBI" id="CHEBI:18420"/>
    </ligand>
</feature>
<dbReference type="InterPro" id="IPR043128">
    <property type="entry name" value="Rev_trsase/Diguanyl_cyclase"/>
</dbReference>
<dbReference type="AlphaFoldDB" id="A0A1L3Q0E1"/>
<dbReference type="Gene3D" id="3.30.1490.100">
    <property type="entry name" value="DNA polymerase, Y-family, little finger domain"/>
    <property type="match status" value="1"/>
</dbReference>
<feature type="active site" evidence="15">
    <location>
        <position position="111"/>
    </location>
</feature>
<evidence type="ECO:0000256" key="6">
    <source>
        <dbReference type="ARBA" id="ARBA00022695"/>
    </source>
</evidence>
<keyword evidence="5 15" id="KW-0808">Transferase</keyword>